<protein>
    <submittedName>
        <fullName evidence="1">Aminoglycoside phosphotransferase family protein</fullName>
    </submittedName>
</protein>
<dbReference type="Proteomes" id="UP001595947">
    <property type="component" value="Unassembled WGS sequence"/>
</dbReference>
<name>A0ABV9Z0E7_9PSEU</name>
<evidence type="ECO:0000313" key="2">
    <source>
        <dbReference type="Proteomes" id="UP001595947"/>
    </source>
</evidence>
<dbReference type="EMBL" id="JBHSIV010000077">
    <property type="protein sequence ID" value="MFC5066341.1"/>
    <property type="molecule type" value="Genomic_DNA"/>
</dbReference>
<dbReference type="RefSeq" id="WP_378039645.1">
    <property type="nucleotide sequence ID" value="NZ_JBHSIV010000077.1"/>
</dbReference>
<proteinExistence type="predicted"/>
<comment type="caution">
    <text evidence="1">The sequence shown here is derived from an EMBL/GenBank/DDBJ whole genome shotgun (WGS) entry which is preliminary data.</text>
</comment>
<keyword evidence="2" id="KW-1185">Reference proteome</keyword>
<evidence type="ECO:0000313" key="1">
    <source>
        <dbReference type="EMBL" id="MFC5066341.1"/>
    </source>
</evidence>
<accession>A0ABV9Z0E7</accession>
<reference evidence="2" key="1">
    <citation type="journal article" date="2019" name="Int. J. Syst. Evol. Microbiol.">
        <title>The Global Catalogue of Microorganisms (GCM) 10K type strain sequencing project: providing services to taxonomists for standard genome sequencing and annotation.</title>
        <authorList>
            <consortium name="The Broad Institute Genomics Platform"/>
            <consortium name="The Broad Institute Genome Sequencing Center for Infectious Disease"/>
            <person name="Wu L."/>
            <person name="Ma J."/>
        </authorList>
    </citation>
    <scope>NUCLEOTIDE SEQUENCE [LARGE SCALE GENOMIC DNA]</scope>
    <source>
        <strain evidence="2">CGMCC 4.7093</strain>
    </source>
</reference>
<dbReference type="SUPFAM" id="SSF56112">
    <property type="entry name" value="Protein kinase-like (PK-like)"/>
    <property type="match status" value="1"/>
</dbReference>
<gene>
    <name evidence="1" type="ORF">ACFPBZ_29340</name>
</gene>
<sequence>MGGAAMGPEARFAAELAWADSHVTRTGPPEARERPWASVLRLPTADGPVWLKVTTPATRPEVGLYRLLTTTAPDAVLVPLAADETRGLLLLPDGGPTLAGRPPETLARDLAEALVTYAHLQRAMAVHRDEMVAVGLPDASPTALDARCDEALAVTELEDAAACRAAVDRWARELASSPGADLVTVDHQDLHPENVLVAGPRFYDWGDAVVAHPFASLLVALGGLARTLGVGPDDEVVRTVRDAYLDVFADLAPHAELVATSVTACRAAIVARALVWDRAIGTAGPDHPFADAARATLATFADPSPFAAV</sequence>
<organism evidence="1 2">
    <name type="scientific">Actinomycetospora atypica</name>
    <dbReference type="NCBI Taxonomy" id="1290095"/>
    <lineage>
        <taxon>Bacteria</taxon>
        <taxon>Bacillati</taxon>
        <taxon>Actinomycetota</taxon>
        <taxon>Actinomycetes</taxon>
        <taxon>Pseudonocardiales</taxon>
        <taxon>Pseudonocardiaceae</taxon>
        <taxon>Actinomycetospora</taxon>
    </lineage>
</organism>
<dbReference type="InterPro" id="IPR011009">
    <property type="entry name" value="Kinase-like_dom_sf"/>
</dbReference>